<evidence type="ECO:0000256" key="1">
    <source>
        <dbReference type="ARBA" id="ARBA00022658"/>
    </source>
</evidence>
<organism evidence="5 6">
    <name type="scientific">Anaeramoeba ignava</name>
    <name type="common">Anaerobic marine amoeba</name>
    <dbReference type="NCBI Taxonomy" id="1746090"/>
    <lineage>
        <taxon>Eukaryota</taxon>
        <taxon>Metamonada</taxon>
        <taxon>Anaeramoebidae</taxon>
        <taxon>Anaeramoeba</taxon>
    </lineage>
</organism>
<evidence type="ECO:0000256" key="2">
    <source>
        <dbReference type="ARBA" id="ARBA00022737"/>
    </source>
</evidence>
<feature type="domain" description="BTB" evidence="4">
    <location>
        <begin position="467"/>
        <end position="533"/>
    </location>
</feature>
<dbReference type="Proteomes" id="UP001149090">
    <property type="component" value="Unassembled WGS sequence"/>
</dbReference>
<dbReference type="SUPFAM" id="SSF50985">
    <property type="entry name" value="RCC1/BLIP-II"/>
    <property type="match status" value="2"/>
</dbReference>
<evidence type="ECO:0000313" key="6">
    <source>
        <dbReference type="Proteomes" id="UP001149090"/>
    </source>
</evidence>
<dbReference type="PANTHER" id="PTHR45982">
    <property type="entry name" value="REGULATOR OF CHROMOSOME CONDENSATION"/>
    <property type="match status" value="1"/>
</dbReference>
<gene>
    <name evidence="5" type="ORF">M0811_09772</name>
</gene>
<dbReference type="PROSITE" id="PS50097">
    <property type="entry name" value="BTB"/>
    <property type="match status" value="1"/>
</dbReference>
<comment type="caution">
    <text evidence="5">The sequence shown here is derived from an EMBL/GenBank/DDBJ whole genome shotgun (WGS) entry which is preliminary data.</text>
</comment>
<feature type="repeat" description="RCC1" evidence="3">
    <location>
        <begin position="194"/>
        <end position="245"/>
    </location>
</feature>
<sequence length="583" mass="67063">METISFLYACGMNQNGQLTLEDKSNIKYPEKVTKFEGKKVIRIAAGYQNALFLLSDNEIEQFGLITTTHTQFFSDKSPIKDIKSGQDHFIALTENGEVYHWKAVNSQSYFSDSLITTNPTLIVFDKPAQEIIGGGHSTYFLTENGDLYGVGSNSQNQISKSSESVITKPELIDNNVERAFSGPYSHQIFFIKEGKLYCRGYNQYGQLGTGNSENKSTNYHLKFFDNQEIIDVSCGYCHTLVLIREGEGQKLYTTGYFDYNGLNKPSNSTEFSLLFNYANQEIIQMSSGSQFSIILVENNNFIVFGYNDWGQLGTKDTANYPQPKKLSFSEFPKEIEIEVICGSYCTFFLQATEKFQSIRQDMFEFLQKNELCDTTIKSIDGHNISFHSLIVTLRTKKLLYEIITILETKTKDEIMSILVFLYSLRIINYSAIQVFCQEIEYPDLIGKNSSNQYNEDFADLYEEMSTKDFTIISGEKEIRAHKMILAARSELFHGMFMSVNDDSGKVHDYRGSTPVLLEKLIKFFYTDKLEEPITQDMIQELTEMGDFYQLNTNSKFFNEVSRFSQKKIITKETKSKKKRFWFF</sequence>
<dbReference type="Pfam" id="PF00651">
    <property type="entry name" value="BTB"/>
    <property type="match status" value="1"/>
</dbReference>
<reference evidence="5" key="1">
    <citation type="submission" date="2022-10" db="EMBL/GenBank/DDBJ databases">
        <title>Novel sulphate-reducing endosymbionts in the free-living metamonad Anaeramoeba.</title>
        <authorList>
            <person name="Jerlstrom-Hultqvist J."/>
            <person name="Cepicka I."/>
            <person name="Gallot-Lavallee L."/>
            <person name="Salas-Leiva D."/>
            <person name="Curtis B.A."/>
            <person name="Zahonova K."/>
            <person name="Pipaliya S."/>
            <person name="Dacks J."/>
            <person name="Roger A.J."/>
        </authorList>
    </citation>
    <scope>NUCLEOTIDE SEQUENCE</scope>
    <source>
        <strain evidence="5">BMAN</strain>
    </source>
</reference>
<protein>
    <submittedName>
        <fullName evidence="5">Btk-binding protein-related</fullName>
    </submittedName>
</protein>
<dbReference type="InterPro" id="IPR051553">
    <property type="entry name" value="Ran_GTPase-activating"/>
</dbReference>
<dbReference type="InterPro" id="IPR000408">
    <property type="entry name" value="Reg_chr_condens"/>
</dbReference>
<name>A0A9Q0LI44_ANAIG</name>
<keyword evidence="1" id="KW-0344">Guanine-nucleotide releasing factor</keyword>
<dbReference type="PROSITE" id="PS00626">
    <property type="entry name" value="RCC1_2"/>
    <property type="match status" value="1"/>
</dbReference>
<accession>A0A9Q0LI44</accession>
<keyword evidence="2" id="KW-0677">Repeat</keyword>
<dbReference type="InterPro" id="IPR058923">
    <property type="entry name" value="RCC1-like_dom"/>
</dbReference>
<proteinExistence type="predicted"/>
<dbReference type="OrthoDB" id="61110at2759"/>
<dbReference type="Gene3D" id="2.130.10.30">
    <property type="entry name" value="Regulator of chromosome condensation 1/beta-lactamase-inhibitor protein II"/>
    <property type="match status" value="2"/>
</dbReference>
<dbReference type="EMBL" id="JAPDFW010000084">
    <property type="protein sequence ID" value="KAJ5071873.1"/>
    <property type="molecule type" value="Genomic_DNA"/>
</dbReference>
<dbReference type="Gene3D" id="3.30.710.10">
    <property type="entry name" value="Potassium Channel Kv1.1, Chain A"/>
    <property type="match status" value="1"/>
</dbReference>
<dbReference type="Pfam" id="PF25390">
    <property type="entry name" value="WD40_RLD"/>
    <property type="match status" value="1"/>
</dbReference>
<feature type="repeat" description="RCC1" evidence="3">
    <location>
        <begin position="5"/>
        <end position="56"/>
    </location>
</feature>
<dbReference type="PANTHER" id="PTHR45982:SF1">
    <property type="entry name" value="REGULATOR OF CHROMOSOME CONDENSATION"/>
    <property type="match status" value="1"/>
</dbReference>
<evidence type="ECO:0000259" key="4">
    <source>
        <dbReference type="PROSITE" id="PS50097"/>
    </source>
</evidence>
<dbReference type="CDD" id="cd18186">
    <property type="entry name" value="BTB_POZ_ZBTB_KLHL-like"/>
    <property type="match status" value="1"/>
</dbReference>
<dbReference type="SMART" id="SM00225">
    <property type="entry name" value="BTB"/>
    <property type="match status" value="1"/>
</dbReference>
<dbReference type="InterPro" id="IPR009091">
    <property type="entry name" value="RCC1/BLIP-II"/>
</dbReference>
<dbReference type="AlphaFoldDB" id="A0A9Q0LI44"/>
<dbReference type="PROSITE" id="PS50012">
    <property type="entry name" value="RCC1_3"/>
    <property type="match status" value="2"/>
</dbReference>
<dbReference type="InterPro" id="IPR000210">
    <property type="entry name" value="BTB/POZ_dom"/>
</dbReference>
<dbReference type="SUPFAM" id="SSF54695">
    <property type="entry name" value="POZ domain"/>
    <property type="match status" value="1"/>
</dbReference>
<evidence type="ECO:0000313" key="5">
    <source>
        <dbReference type="EMBL" id="KAJ5071873.1"/>
    </source>
</evidence>
<keyword evidence="6" id="KW-1185">Reference proteome</keyword>
<evidence type="ECO:0000256" key="3">
    <source>
        <dbReference type="PROSITE-ProRule" id="PRU00235"/>
    </source>
</evidence>
<dbReference type="InterPro" id="IPR011333">
    <property type="entry name" value="SKP1/BTB/POZ_sf"/>
</dbReference>